<feature type="region of interest" description="Disordered" evidence="1">
    <location>
        <begin position="73"/>
        <end position="102"/>
    </location>
</feature>
<evidence type="ECO:0000313" key="3">
    <source>
        <dbReference type="Proteomes" id="UP000602510"/>
    </source>
</evidence>
<organism evidence="2 3">
    <name type="scientific">Phytophthora infestans</name>
    <name type="common">Potato late blight agent</name>
    <name type="synonym">Botrytis infestans</name>
    <dbReference type="NCBI Taxonomy" id="4787"/>
    <lineage>
        <taxon>Eukaryota</taxon>
        <taxon>Sar</taxon>
        <taxon>Stramenopiles</taxon>
        <taxon>Oomycota</taxon>
        <taxon>Peronosporomycetes</taxon>
        <taxon>Peronosporales</taxon>
        <taxon>Peronosporaceae</taxon>
        <taxon>Phytophthora</taxon>
    </lineage>
</organism>
<sequence>MQSHAYAPQRLPDITVGSWSRFRYVAQSAGLTSAAYLPRDPSSWRRISHSHGACAGIAEALSPNSVWTRRENATNLPHSKSMSALHSTQQFPEPKDEEEELI</sequence>
<feature type="non-terminal residue" evidence="2">
    <location>
        <position position="102"/>
    </location>
</feature>
<gene>
    <name evidence="2" type="ORF">GN244_ATG18983</name>
</gene>
<accession>A0A833SEU0</accession>
<reference evidence="2" key="1">
    <citation type="submission" date="2020-04" db="EMBL/GenBank/DDBJ databases">
        <title>Hybrid Assembly of Korean Phytophthora infestans isolates.</title>
        <authorList>
            <person name="Prokchorchik M."/>
            <person name="Lee Y."/>
            <person name="Seo J."/>
            <person name="Cho J.-H."/>
            <person name="Park Y.-E."/>
            <person name="Jang D.-C."/>
            <person name="Im J.-S."/>
            <person name="Choi J.-G."/>
            <person name="Park H.-J."/>
            <person name="Lee G.-B."/>
            <person name="Lee Y.-G."/>
            <person name="Hong S.-Y."/>
            <person name="Cho K."/>
            <person name="Sohn K.H."/>
        </authorList>
    </citation>
    <scope>NUCLEOTIDE SEQUENCE</scope>
    <source>
        <strain evidence="2">KR_1_A1</strain>
    </source>
</reference>
<feature type="compositionally biased region" description="Polar residues" evidence="1">
    <location>
        <begin position="73"/>
        <end position="91"/>
    </location>
</feature>
<dbReference type="Proteomes" id="UP000602510">
    <property type="component" value="Unassembled WGS sequence"/>
</dbReference>
<protein>
    <submittedName>
        <fullName evidence="2">Uncharacterized protein</fullName>
    </submittedName>
</protein>
<name>A0A833SEU0_PHYIN</name>
<dbReference type="EMBL" id="WSZM01000844">
    <property type="protein sequence ID" value="KAF4029289.1"/>
    <property type="molecule type" value="Genomic_DNA"/>
</dbReference>
<dbReference type="AlphaFoldDB" id="A0A833SEU0"/>
<comment type="caution">
    <text evidence="2">The sequence shown here is derived from an EMBL/GenBank/DDBJ whole genome shotgun (WGS) entry which is preliminary data.</text>
</comment>
<proteinExistence type="predicted"/>
<keyword evidence="3" id="KW-1185">Reference proteome</keyword>
<evidence type="ECO:0000313" key="2">
    <source>
        <dbReference type="EMBL" id="KAF4029289.1"/>
    </source>
</evidence>
<evidence type="ECO:0000256" key="1">
    <source>
        <dbReference type="SAM" id="MobiDB-lite"/>
    </source>
</evidence>